<protein>
    <submittedName>
        <fullName evidence="1">Gamma-glutamylcyclotransferase</fullName>
    </submittedName>
</protein>
<comment type="caution">
    <text evidence="1">The sequence shown here is derived from an EMBL/GenBank/DDBJ whole genome shotgun (WGS) entry which is preliminary data.</text>
</comment>
<reference evidence="1" key="1">
    <citation type="submission" date="2021-07" db="EMBL/GenBank/DDBJ databases">
        <title>Pseudohoeflea marina sp. nov. a polyhydroxyalcanoate-producing bacterium.</title>
        <authorList>
            <person name="Zheng W."/>
            <person name="Yu S."/>
            <person name="Huang Y."/>
        </authorList>
    </citation>
    <scope>NUCLEOTIDE SEQUENCE</scope>
    <source>
        <strain evidence="1">DP4N28-3</strain>
    </source>
</reference>
<sequence length="216" mass="23579">MTTSLDMTDAPRGDPEARIAYFGYGSLVNRATLRTQIVAAYPARVTGWQRLWRPRPAQAPKYAGVGPAVLTAEAAADAAMDGMLIIDRLASLPSVDARENLYRRVALPREALAFEGPAPAHLPDALYIYERGYEPEKDASRSPILRSYLDAVLQGFHQVFGADGVERFMAETQGFAGHAIHEDRDTPLYPRAVRLADGEADLFARVLAEHGLGSQA</sequence>
<evidence type="ECO:0000313" key="1">
    <source>
        <dbReference type="EMBL" id="MBW3098043.1"/>
    </source>
</evidence>
<evidence type="ECO:0000313" key="2">
    <source>
        <dbReference type="Proteomes" id="UP001430804"/>
    </source>
</evidence>
<dbReference type="Proteomes" id="UP001430804">
    <property type="component" value="Unassembled WGS sequence"/>
</dbReference>
<dbReference type="EMBL" id="JAHWQX010000003">
    <property type="protein sequence ID" value="MBW3098043.1"/>
    <property type="molecule type" value="Genomic_DNA"/>
</dbReference>
<proteinExistence type="predicted"/>
<name>A0ABS6WQW7_9HYPH</name>
<keyword evidence="2" id="KW-1185">Reference proteome</keyword>
<gene>
    <name evidence="1" type="ORF">KY465_12195</name>
</gene>
<accession>A0ABS6WQW7</accession>
<dbReference type="RefSeq" id="WP_219201982.1">
    <property type="nucleotide sequence ID" value="NZ_JAHWQX010000003.1"/>
</dbReference>
<organism evidence="1 2">
    <name type="scientific">Pseudohoeflea coraliihabitans</name>
    <dbReference type="NCBI Taxonomy" id="2860393"/>
    <lineage>
        <taxon>Bacteria</taxon>
        <taxon>Pseudomonadati</taxon>
        <taxon>Pseudomonadota</taxon>
        <taxon>Alphaproteobacteria</taxon>
        <taxon>Hyphomicrobiales</taxon>
        <taxon>Rhizobiaceae</taxon>
        <taxon>Pseudohoeflea</taxon>
    </lineage>
</organism>